<keyword evidence="9" id="KW-1185">Reference proteome</keyword>
<protein>
    <submittedName>
        <fullName evidence="8">Apoptogenic protein 1, mitochondrial</fullName>
    </submittedName>
</protein>
<keyword evidence="5" id="KW-0496">Mitochondrion</keyword>
<reference evidence="8 9" key="1">
    <citation type="journal article" date="2021" name="Elife">
        <title>Chloroplast acquisition without the gene transfer in kleptoplastic sea slugs, Plakobranchus ocellatus.</title>
        <authorList>
            <person name="Maeda T."/>
            <person name="Takahashi S."/>
            <person name="Yoshida T."/>
            <person name="Shimamura S."/>
            <person name="Takaki Y."/>
            <person name="Nagai Y."/>
            <person name="Toyoda A."/>
            <person name="Suzuki Y."/>
            <person name="Arimoto A."/>
            <person name="Ishii H."/>
            <person name="Satoh N."/>
            <person name="Nishiyama T."/>
            <person name="Hasebe M."/>
            <person name="Maruyama T."/>
            <person name="Minagawa J."/>
            <person name="Obokata J."/>
            <person name="Shigenobu S."/>
        </authorList>
    </citation>
    <scope>NUCLEOTIDE SEQUENCE [LARGE SCALE GENOMIC DNA]</scope>
</reference>
<evidence type="ECO:0000256" key="7">
    <source>
        <dbReference type="SAM" id="MobiDB-lite"/>
    </source>
</evidence>
<dbReference type="PANTHER" id="PTHR31107:SF2">
    <property type="entry name" value="CYTOCHROME C OXIDASE ASSEMBLY FACTOR 8"/>
    <property type="match status" value="1"/>
</dbReference>
<keyword evidence="4" id="KW-0809">Transit peptide</keyword>
<dbReference type="InterPro" id="IPR018796">
    <property type="entry name" value="COA8"/>
</dbReference>
<dbReference type="AlphaFoldDB" id="A0AAV4JKC8"/>
<evidence type="ECO:0000256" key="6">
    <source>
        <dbReference type="ARBA" id="ARBA00023136"/>
    </source>
</evidence>
<dbReference type="PANTHER" id="PTHR31107">
    <property type="entry name" value="APOPTOGENIC PROTEIN 1, MITOCHONDRIAL"/>
    <property type="match status" value="1"/>
</dbReference>
<evidence type="ECO:0000313" key="8">
    <source>
        <dbReference type="EMBL" id="GFS22875.1"/>
    </source>
</evidence>
<name>A0AAV4JKC8_9GAST</name>
<dbReference type="Pfam" id="PF10231">
    <property type="entry name" value="COA8"/>
    <property type="match status" value="1"/>
</dbReference>
<dbReference type="GO" id="GO:0097193">
    <property type="term" value="P:intrinsic apoptotic signaling pathway"/>
    <property type="evidence" value="ECO:0007669"/>
    <property type="project" value="InterPro"/>
</dbReference>
<evidence type="ECO:0000256" key="4">
    <source>
        <dbReference type="ARBA" id="ARBA00022946"/>
    </source>
</evidence>
<dbReference type="Proteomes" id="UP000762676">
    <property type="component" value="Unassembled WGS sequence"/>
</dbReference>
<keyword evidence="3" id="KW-0999">Mitochondrion inner membrane</keyword>
<organism evidence="8 9">
    <name type="scientific">Elysia marginata</name>
    <dbReference type="NCBI Taxonomy" id="1093978"/>
    <lineage>
        <taxon>Eukaryota</taxon>
        <taxon>Metazoa</taxon>
        <taxon>Spiralia</taxon>
        <taxon>Lophotrochozoa</taxon>
        <taxon>Mollusca</taxon>
        <taxon>Gastropoda</taxon>
        <taxon>Heterobranchia</taxon>
        <taxon>Euthyneura</taxon>
        <taxon>Panpulmonata</taxon>
        <taxon>Sacoglossa</taxon>
        <taxon>Placobranchoidea</taxon>
        <taxon>Plakobranchidae</taxon>
        <taxon>Elysia</taxon>
    </lineage>
</organism>
<evidence type="ECO:0000256" key="5">
    <source>
        <dbReference type="ARBA" id="ARBA00023128"/>
    </source>
</evidence>
<comment type="subcellular location">
    <subcellularLocation>
        <location evidence="1">Mitochondrion inner membrane</location>
        <topology evidence="1">Peripheral membrane protein</topology>
        <orientation evidence="1">Matrix side</orientation>
    </subcellularLocation>
</comment>
<evidence type="ECO:0000256" key="1">
    <source>
        <dbReference type="ARBA" id="ARBA00004443"/>
    </source>
</evidence>
<comment type="similarity">
    <text evidence="2">Belongs to the COA8 family.</text>
</comment>
<evidence type="ECO:0000313" key="9">
    <source>
        <dbReference type="Proteomes" id="UP000762676"/>
    </source>
</evidence>
<evidence type="ECO:0000256" key="3">
    <source>
        <dbReference type="ARBA" id="ARBA00022792"/>
    </source>
</evidence>
<gene>
    <name evidence="8" type="ORF">ElyMa_001626200</name>
</gene>
<sequence>MLKCIQGLVVPPVQISKNPLLAINRVSLQLPHPLCAPLPLQKLGQVCLRCITSKRETKKRLKISPSSPAPKNSDIYGPPDPASNIQTIRFYIPPDETPTEKMFRLRRAEVLEWNQKFWANHNTKFFKEKAEYVKSLEPSLKTSGKITKKSTPAEQMSVFYRKFLNENRQEHLRYNREWYKKNISLLWPAFLVFLIRFRRRLLISKRK</sequence>
<evidence type="ECO:0000256" key="2">
    <source>
        <dbReference type="ARBA" id="ARBA00005453"/>
    </source>
</evidence>
<proteinExistence type="inferred from homology"/>
<dbReference type="EMBL" id="BMAT01003283">
    <property type="protein sequence ID" value="GFS22875.1"/>
    <property type="molecule type" value="Genomic_DNA"/>
</dbReference>
<accession>A0AAV4JKC8</accession>
<comment type="caution">
    <text evidence="8">The sequence shown here is derived from an EMBL/GenBank/DDBJ whole genome shotgun (WGS) entry which is preliminary data.</text>
</comment>
<feature type="region of interest" description="Disordered" evidence="7">
    <location>
        <begin position="59"/>
        <end position="79"/>
    </location>
</feature>
<keyword evidence="6" id="KW-0472">Membrane</keyword>
<dbReference type="GO" id="GO:0005743">
    <property type="term" value="C:mitochondrial inner membrane"/>
    <property type="evidence" value="ECO:0007669"/>
    <property type="project" value="UniProtKB-SubCell"/>
</dbReference>